<accession>A0A2A2M8U0</accession>
<evidence type="ECO:0000313" key="3">
    <source>
        <dbReference type="Proteomes" id="UP000218796"/>
    </source>
</evidence>
<keyword evidence="3" id="KW-1185">Reference proteome</keyword>
<organism evidence="2 3">
    <name type="scientific">Hafnia paralvei</name>
    <dbReference type="NCBI Taxonomy" id="546367"/>
    <lineage>
        <taxon>Bacteria</taxon>
        <taxon>Pseudomonadati</taxon>
        <taxon>Pseudomonadota</taxon>
        <taxon>Gammaproteobacteria</taxon>
        <taxon>Enterobacterales</taxon>
        <taxon>Hafniaceae</taxon>
        <taxon>Hafnia</taxon>
    </lineage>
</organism>
<dbReference type="InterPro" id="IPR020471">
    <property type="entry name" value="AKR"/>
</dbReference>
<dbReference type="GeneID" id="69639535"/>
<dbReference type="PANTHER" id="PTHR42686">
    <property type="entry name" value="GH17980P-RELATED"/>
    <property type="match status" value="1"/>
</dbReference>
<dbReference type="Proteomes" id="UP000218796">
    <property type="component" value="Unassembled WGS sequence"/>
</dbReference>
<protein>
    <submittedName>
        <fullName evidence="2">Aldo/keto reductase</fullName>
    </submittedName>
</protein>
<proteinExistence type="predicted"/>
<dbReference type="OrthoDB" id="9768851at2"/>
<dbReference type="Pfam" id="PF00248">
    <property type="entry name" value="Aldo_ket_red"/>
    <property type="match status" value="1"/>
</dbReference>
<dbReference type="SUPFAM" id="SSF51430">
    <property type="entry name" value="NAD(P)-linked oxidoreductase"/>
    <property type="match status" value="1"/>
</dbReference>
<reference evidence="2 3" key="1">
    <citation type="submission" date="2017-08" db="EMBL/GenBank/DDBJ databases">
        <title>Draft Genome Sequence of Hafnia alvei CITHA-6 Isolated from Raw Bovine Milk.</title>
        <authorList>
            <person name="Culligan E.P."/>
            <person name="Mcsweeney A."/>
            <person name="O'Doherty C."/>
            <person name="Gleeson E."/>
            <person name="O'Riordan D."/>
            <person name="Sleator R.D."/>
        </authorList>
    </citation>
    <scope>NUCLEOTIDE SEQUENCE [LARGE SCALE GENOMIC DNA]</scope>
    <source>
        <strain evidence="2 3">CITHA-6</strain>
    </source>
</reference>
<dbReference type="InterPro" id="IPR036812">
    <property type="entry name" value="NAD(P)_OxRdtase_dom_sf"/>
</dbReference>
<dbReference type="PANTHER" id="PTHR42686:SF1">
    <property type="entry name" value="GH17980P-RELATED"/>
    <property type="match status" value="1"/>
</dbReference>
<dbReference type="RefSeq" id="WP_039188117.1">
    <property type="nucleotide sequence ID" value="NZ_CP083737.1"/>
</dbReference>
<dbReference type="GO" id="GO:0016491">
    <property type="term" value="F:oxidoreductase activity"/>
    <property type="evidence" value="ECO:0007669"/>
    <property type="project" value="InterPro"/>
</dbReference>
<name>A0A2A2M8U0_9GAMM</name>
<evidence type="ECO:0000259" key="1">
    <source>
        <dbReference type="Pfam" id="PF00248"/>
    </source>
</evidence>
<sequence length="331" mass="37095">MITMNEIKSVGLSVPSLTFGAASLANLFKELTNAEAIAIVDKAIQVGWRYFDCAPHYGSGLSELRLGLGLRGIERNDYILSTKVGRLLQSRKHQSGLEAGDFFFNENPFDRVADYSYQGIMRSYEDSIQRLGVRYIDILYVHDLGTYTYGKTEQERYHFKNFCESGQKALDELKRNGDIKAWGVGANEEDILMEVMDYASPDIFMLANRYNLLETDHQSFFAKCEKNGVSVAVAAPFATGVLVAKDKKLSIYEYGKVPDATLLRVNEIETICQQHDVPIGAAALQFPLRNKNVVTVTCGVQSIEQAEKNYQWANMNIPQSLWDALANIGIQ</sequence>
<dbReference type="GO" id="GO:0005829">
    <property type="term" value="C:cytosol"/>
    <property type="evidence" value="ECO:0007669"/>
    <property type="project" value="TreeGrafter"/>
</dbReference>
<evidence type="ECO:0000313" key="2">
    <source>
        <dbReference type="EMBL" id="PAV95175.1"/>
    </source>
</evidence>
<feature type="domain" description="NADP-dependent oxidoreductase" evidence="1">
    <location>
        <begin position="17"/>
        <end position="327"/>
    </location>
</feature>
<dbReference type="EMBL" id="NQMS01000008">
    <property type="protein sequence ID" value="PAV95175.1"/>
    <property type="molecule type" value="Genomic_DNA"/>
</dbReference>
<dbReference type="Gene3D" id="3.20.20.100">
    <property type="entry name" value="NADP-dependent oxidoreductase domain"/>
    <property type="match status" value="1"/>
</dbReference>
<comment type="caution">
    <text evidence="2">The sequence shown here is derived from an EMBL/GenBank/DDBJ whole genome shotgun (WGS) entry which is preliminary data.</text>
</comment>
<dbReference type="InterPro" id="IPR023210">
    <property type="entry name" value="NADP_OxRdtase_dom"/>
</dbReference>
<gene>
    <name evidence="2" type="ORF">CJD50_17145</name>
</gene>
<dbReference type="AlphaFoldDB" id="A0A2A2M8U0"/>